<evidence type="ECO:0000313" key="2">
    <source>
        <dbReference type="Proteomes" id="UP000501690"/>
    </source>
</evidence>
<organism evidence="1 2">
    <name type="scientific">Vigna unguiculata</name>
    <name type="common">Cowpea</name>
    <dbReference type="NCBI Taxonomy" id="3917"/>
    <lineage>
        <taxon>Eukaryota</taxon>
        <taxon>Viridiplantae</taxon>
        <taxon>Streptophyta</taxon>
        <taxon>Embryophyta</taxon>
        <taxon>Tracheophyta</taxon>
        <taxon>Spermatophyta</taxon>
        <taxon>Magnoliopsida</taxon>
        <taxon>eudicotyledons</taxon>
        <taxon>Gunneridae</taxon>
        <taxon>Pentapetalae</taxon>
        <taxon>rosids</taxon>
        <taxon>fabids</taxon>
        <taxon>Fabales</taxon>
        <taxon>Fabaceae</taxon>
        <taxon>Papilionoideae</taxon>
        <taxon>50 kb inversion clade</taxon>
        <taxon>NPAAA clade</taxon>
        <taxon>indigoferoid/millettioid clade</taxon>
        <taxon>Phaseoleae</taxon>
        <taxon>Vigna</taxon>
    </lineage>
</organism>
<gene>
    <name evidence="1" type="ORF">DEO72_LG8g1421</name>
</gene>
<accession>A0A4D6MU35</accession>
<dbReference type="EMBL" id="CP039352">
    <property type="protein sequence ID" value="QCE03397.1"/>
    <property type="molecule type" value="Genomic_DNA"/>
</dbReference>
<dbReference type="Proteomes" id="UP000501690">
    <property type="component" value="Linkage Group LG8"/>
</dbReference>
<evidence type="ECO:0000313" key="1">
    <source>
        <dbReference type="EMBL" id="QCE03397.1"/>
    </source>
</evidence>
<protein>
    <submittedName>
        <fullName evidence="1">Uncharacterized protein</fullName>
    </submittedName>
</protein>
<sequence>MRASLLDYGFGGCHWARLLVVIESEGKIEGRLRGSGIEQRQQKKLRPSVGGDGAGEGEGEGLGLGLGFLVGRGFGVFGPVRGKRWRRGVCGAGRVIWGCVCAGRRPGEGSVCVREEGEQRVCGRFGEMEKRWSSERVFKNENRNARTAVWEIWQLAVRVGGKDAKLHPNSKAYNSNLNYSGHSLPGSKLLLRRGYLHLVSALLPPRRTRYPDCVSDVGALGGLHLQRFPDSAESGHMEYSPDRFQGKSSSRLRLDQVQRRGPPATPHDIIHSALSELE</sequence>
<dbReference type="AlphaFoldDB" id="A0A4D6MU35"/>
<name>A0A4D6MU35_VIGUN</name>
<proteinExistence type="predicted"/>
<keyword evidence="2" id="KW-1185">Reference proteome</keyword>
<reference evidence="1 2" key="1">
    <citation type="submission" date="2019-04" db="EMBL/GenBank/DDBJ databases">
        <title>An improved genome assembly and genetic linkage map for asparagus bean, Vigna unguiculata ssp. sesquipedialis.</title>
        <authorList>
            <person name="Xia Q."/>
            <person name="Zhang R."/>
            <person name="Dong Y."/>
        </authorList>
    </citation>
    <scope>NUCLEOTIDE SEQUENCE [LARGE SCALE GENOMIC DNA]</scope>
    <source>
        <tissue evidence="1">Leaf</tissue>
    </source>
</reference>